<comment type="caution">
    <text evidence="1">The sequence shown here is derived from an EMBL/GenBank/DDBJ whole genome shotgun (WGS) entry which is preliminary data.</text>
</comment>
<dbReference type="EMBL" id="BPVZ01000127">
    <property type="protein sequence ID" value="GKV38372.1"/>
    <property type="molecule type" value="Genomic_DNA"/>
</dbReference>
<dbReference type="GO" id="GO:0006383">
    <property type="term" value="P:transcription by RNA polymerase III"/>
    <property type="evidence" value="ECO:0007669"/>
    <property type="project" value="InterPro"/>
</dbReference>
<dbReference type="Proteomes" id="UP001054252">
    <property type="component" value="Unassembled WGS sequence"/>
</dbReference>
<organism evidence="1 2">
    <name type="scientific">Rubroshorea leprosula</name>
    <dbReference type="NCBI Taxonomy" id="152421"/>
    <lineage>
        <taxon>Eukaryota</taxon>
        <taxon>Viridiplantae</taxon>
        <taxon>Streptophyta</taxon>
        <taxon>Embryophyta</taxon>
        <taxon>Tracheophyta</taxon>
        <taxon>Spermatophyta</taxon>
        <taxon>Magnoliopsida</taxon>
        <taxon>eudicotyledons</taxon>
        <taxon>Gunneridae</taxon>
        <taxon>Pentapetalae</taxon>
        <taxon>rosids</taxon>
        <taxon>malvids</taxon>
        <taxon>Malvales</taxon>
        <taxon>Dipterocarpaceae</taxon>
        <taxon>Rubroshorea</taxon>
    </lineage>
</organism>
<gene>
    <name evidence="1" type="ORF">SLEP1_g46289</name>
</gene>
<keyword evidence="2" id="KW-1185">Reference proteome</keyword>
<accession>A0AAV5LME1</accession>
<proteinExistence type="predicted"/>
<sequence>MLEFLFAEAAPVDHEETGPSEANLYSEKCIIEPNQTPRKQVKPIAWLHKILKFRLLLKDDVQDG</sequence>
<dbReference type="PANTHER" id="PTHR21860">
    <property type="entry name" value="TRANSCRIPTION INITIATION FACTOR IIIC TFIIIC , POLYPEPTIDE 6-RELATED"/>
    <property type="match status" value="1"/>
</dbReference>
<dbReference type="AlphaFoldDB" id="A0AAV5LME1"/>
<dbReference type="InterPro" id="IPR042771">
    <property type="entry name" value="GTF3C6-like"/>
</dbReference>
<reference evidence="1 2" key="1">
    <citation type="journal article" date="2021" name="Commun. Biol.">
        <title>The genome of Shorea leprosula (Dipterocarpaceae) highlights the ecological relevance of drought in aseasonal tropical rainforests.</title>
        <authorList>
            <person name="Ng K.K.S."/>
            <person name="Kobayashi M.J."/>
            <person name="Fawcett J.A."/>
            <person name="Hatakeyama M."/>
            <person name="Paape T."/>
            <person name="Ng C.H."/>
            <person name="Ang C.C."/>
            <person name="Tnah L.H."/>
            <person name="Lee C.T."/>
            <person name="Nishiyama T."/>
            <person name="Sese J."/>
            <person name="O'Brien M.J."/>
            <person name="Copetti D."/>
            <person name="Mohd Noor M.I."/>
            <person name="Ong R.C."/>
            <person name="Putra M."/>
            <person name="Sireger I.Z."/>
            <person name="Indrioko S."/>
            <person name="Kosugi Y."/>
            <person name="Izuno A."/>
            <person name="Isagi Y."/>
            <person name="Lee S.L."/>
            <person name="Shimizu K.K."/>
        </authorList>
    </citation>
    <scope>NUCLEOTIDE SEQUENCE [LARGE SCALE GENOMIC DNA]</scope>
    <source>
        <strain evidence="1">214</strain>
    </source>
</reference>
<dbReference type="GO" id="GO:0000127">
    <property type="term" value="C:transcription factor TFIIIC complex"/>
    <property type="evidence" value="ECO:0007669"/>
    <property type="project" value="TreeGrafter"/>
</dbReference>
<dbReference type="PANTHER" id="PTHR21860:SF2">
    <property type="entry name" value="GENERAL TRANSCRIPTION FACTOR 3C POLYPEPTIDE 6"/>
    <property type="match status" value="1"/>
</dbReference>
<protein>
    <submittedName>
        <fullName evidence="1">Uncharacterized protein</fullName>
    </submittedName>
</protein>
<evidence type="ECO:0000313" key="2">
    <source>
        <dbReference type="Proteomes" id="UP001054252"/>
    </source>
</evidence>
<evidence type="ECO:0000313" key="1">
    <source>
        <dbReference type="EMBL" id="GKV38372.1"/>
    </source>
</evidence>
<name>A0AAV5LME1_9ROSI</name>